<dbReference type="GO" id="GO:0044718">
    <property type="term" value="P:siderophore transmembrane transport"/>
    <property type="evidence" value="ECO:0007669"/>
    <property type="project" value="TreeGrafter"/>
</dbReference>
<comment type="subcellular location">
    <subcellularLocation>
        <location evidence="1 10">Cell outer membrane</location>
        <topology evidence="1 10">Multi-pass membrane protein</topology>
    </subcellularLocation>
</comment>
<dbReference type="GO" id="GO:0015344">
    <property type="term" value="F:siderophore uptake transmembrane transporter activity"/>
    <property type="evidence" value="ECO:0007669"/>
    <property type="project" value="TreeGrafter"/>
</dbReference>
<evidence type="ECO:0000313" key="12">
    <source>
        <dbReference type="EMBL" id="QEP34463.1"/>
    </source>
</evidence>
<dbReference type="PANTHER" id="PTHR30069:SF53">
    <property type="entry name" value="COLICIN I RECEPTOR-RELATED"/>
    <property type="match status" value="1"/>
</dbReference>
<dbReference type="AlphaFoldDB" id="A0A5C2H6M0"/>
<dbReference type="InterPro" id="IPR036942">
    <property type="entry name" value="Beta-barrel_TonB_sf"/>
</dbReference>
<keyword evidence="3 10" id="KW-1134">Transmembrane beta strand</keyword>
<evidence type="ECO:0000256" key="7">
    <source>
        <dbReference type="ARBA" id="ARBA00023077"/>
    </source>
</evidence>
<keyword evidence="5" id="KW-0732">Signal</keyword>
<dbReference type="EMBL" id="CP035928">
    <property type="protein sequence ID" value="QEP34463.1"/>
    <property type="molecule type" value="Genomic_DNA"/>
</dbReference>
<keyword evidence="4 10" id="KW-0812">Transmembrane</keyword>
<evidence type="ECO:0000256" key="8">
    <source>
        <dbReference type="ARBA" id="ARBA00023136"/>
    </source>
</evidence>
<evidence type="ECO:0000256" key="5">
    <source>
        <dbReference type="ARBA" id="ARBA00022729"/>
    </source>
</evidence>
<dbReference type="Gene3D" id="2.170.130.10">
    <property type="entry name" value="TonB-dependent receptor, plug domain"/>
    <property type="match status" value="1"/>
</dbReference>
<dbReference type="Pfam" id="PF07715">
    <property type="entry name" value="Plug"/>
    <property type="match status" value="1"/>
</dbReference>
<reference evidence="12" key="1">
    <citation type="submission" date="2019-09" db="EMBL/GenBank/DDBJ databases">
        <title>Complete genome sequencing of four Arcobacter species reveals a diverse suite of mobile elements.</title>
        <authorList>
            <person name="Miller W.G."/>
            <person name="Yee E."/>
            <person name="Bono J.L."/>
        </authorList>
    </citation>
    <scope>NUCLEOTIDE SEQUENCE [LARGE SCALE GENOMIC DNA]</scope>
    <source>
        <strain evidence="12">LMG 26638</strain>
    </source>
</reference>
<dbReference type="Pfam" id="PF00593">
    <property type="entry name" value="TonB_dep_Rec_b-barrel"/>
    <property type="match status" value="1"/>
</dbReference>
<evidence type="ECO:0000256" key="11">
    <source>
        <dbReference type="RuleBase" id="RU003357"/>
    </source>
</evidence>
<comment type="similarity">
    <text evidence="10 11">Belongs to the TonB-dependent receptor family.</text>
</comment>
<evidence type="ECO:0000256" key="4">
    <source>
        <dbReference type="ARBA" id="ARBA00022692"/>
    </source>
</evidence>
<dbReference type="InterPro" id="IPR037066">
    <property type="entry name" value="Plug_dom_sf"/>
</dbReference>
<protein>
    <submittedName>
        <fullName evidence="12">TonB-dependent receptor</fullName>
    </submittedName>
</protein>
<evidence type="ECO:0000256" key="3">
    <source>
        <dbReference type="ARBA" id="ARBA00022452"/>
    </source>
</evidence>
<dbReference type="Gene3D" id="2.40.170.20">
    <property type="entry name" value="TonB-dependent receptor, beta-barrel domain"/>
    <property type="match status" value="1"/>
</dbReference>
<dbReference type="InterPro" id="IPR000531">
    <property type="entry name" value="Beta-barrel_TonB"/>
</dbReference>
<evidence type="ECO:0000256" key="2">
    <source>
        <dbReference type="ARBA" id="ARBA00022448"/>
    </source>
</evidence>
<dbReference type="PANTHER" id="PTHR30069">
    <property type="entry name" value="TONB-DEPENDENT OUTER MEMBRANE RECEPTOR"/>
    <property type="match status" value="1"/>
</dbReference>
<keyword evidence="9 10" id="KW-0998">Cell outer membrane</keyword>
<keyword evidence="6" id="KW-0406">Ion transport</keyword>
<keyword evidence="7 11" id="KW-0798">TonB box</keyword>
<evidence type="ECO:0000256" key="1">
    <source>
        <dbReference type="ARBA" id="ARBA00004571"/>
    </source>
</evidence>
<keyword evidence="8 10" id="KW-0472">Membrane</keyword>
<dbReference type="SUPFAM" id="SSF56935">
    <property type="entry name" value="Porins"/>
    <property type="match status" value="1"/>
</dbReference>
<keyword evidence="13" id="KW-1185">Reference proteome</keyword>
<reference evidence="12" key="2">
    <citation type="submission" date="2019-09" db="EMBL/GenBank/DDBJ databases">
        <title>Taxonomic note: a critical rebuttal of the proposed division of the genus Arcobacter into six genera, emended descriptions of Arcobacter anaerophilus and the genus Arcobacter, and an assessment of genus-level boundaries for Epsilonproteobacteria using in silico genomic comparator tools.</title>
        <authorList>
            <person name="On S.L.W."/>
            <person name="Miller W.G."/>
            <person name="Biggs P."/>
            <person name="Cornelius A."/>
            <person name="Vandamme P."/>
        </authorList>
    </citation>
    <scope>NUCLEOTIDE SEQUENCE [LARGE SCALE GENOMIC DNA]</scope>
    <source>
        <strain evidence="12">LMG 26638</strain>
    </source>
</reference>
<gene>
    <name evidence="12" type="ORF">APAC_1349</name>
</gene>
<name>A0A5C2H6M0_9BACT</name>
<accession>A0A5C2H6M0</accession>
<sequence length="731" mass="81327">MKLKIASSVAILLTSQSLLANETLLDDVTVTTASGYEQKLADAPASISVISKEELSKKPFTNLLDALKDIEGIDIGETRDKSGQGSISIRGMGGDYTLIMIDGKKQNNNGDIYPNNFGGFQNANLPPLEMIERIEVVRGPMSTLYGADAMGGVVNIITKKITSEWTGSITHGKTFQSDSQFGNDTTTDFALMGPLVKDKLGLSLRGSYYDKEASTPITSNGSTFGGAGKTVDNQNWNFGTSLTFTPNENHTIKADYDISKQKYDNTGSFVGTVDSYENLWYERRGAYSPRVGYAPVQRMEREQYSISHEAQWEVGKSTISAHYIKTGNLGRSLPLNATQRVFMNSLYSNYTDLEDFRANGTAAEIAEFEALLPRPTRTLESSTMTYDAKYELPLEEHFLIIGAQYVDAELEDGVFGMTDAAQTKSGVVEDYKQWALFAEDTWAITDNLSFTTGLRYDNHESFGSNLSPRGYAIYNLNDNWTFKGGVATGYKTPKTTDLFDGITGFGGQGTSPWVGNPNLNPEKSVSSEIAAYYTHEAGHNFNITIFNNDFEDKIENVTLTQNQLPSEWDGIATSARQKQNVGEAQIKGIELAGKYKITKDVTFKANYTYTDSQREDTGNPLSSTAKHLYNLTLDWQINKKWNTYINMNAEKDRWRGVEGLDYYEDYQVFNLGSSYKVSNDVTLNGRVNNLFDKDFSGTTDYTDENGDAATAYSYNLAQKRREFWVSMNVKF</sequence>
<dbReference type="PROSITE" id="PS52016">
    <property type="entry name" value="TONB_DEPENDENT_REC_3"/>
    <property type="match status" value="1"/>
</dbReference>
<evidence type="ECO:0000313" key="13">
    <source>
        <dbReference type="Proteomes" id="UP000322726"/>
    </source>
</evidence>
<keyword evidence="12" id="KW-0675">Receptor</keyword>
<dbReference type="InterPro" id="IPR012910">
    <property type="entry name" value="Plug_dom"/>
</dbReference>
<dbReference type="RefSeq" id="WP_130233398.1">
    <property type="nucleotide sequence ID" value="NZ_BMEF01000003.1"/>
</dbReference>
<organism evidence="12 13">
    <name type="scientific">Malaciobacter pacificus</name>
    <dbReference type="NCBI Taxonomy" id="1080223"/>
    <lineage>
        <taxon>Bacteria</taxon>
        <taxon>Pseudomonadati</taxon>
        <taxon>Campylobacterota</taxon>
        <taxon>Epsilonproteobacteria</taxon>
        <taxon>Campylobacterales</taxon>
        <taxon>Arcobacteraceae</taxon>
        <taxon>Malaciobacter</taxon>
    </lineage>
</organism>
<dbReference type="KEGG" id="apai:APAC_1349"/>
<dbReference type="OrthoDB" id="5389752at2"/>
<dbReference type="InterPro" id="IPR039426">
    <property type="entry name" value="TonB-dep_rcpt-like"/>
</dbReference>
<dbReference type="GO" id="GO:0009279">
    <property type="term" value="C:cell outer membrane"/>
    <property type="evidence" value="ECO:0007669"/>
    <property type="project" value="UniProtKB-SubCell"/>
</dbReference>
<evidence type="ECO:0000256" key="6">
    <source>
        <dbReference type="ARBA" id="ARBA00023065"/>
    </source>
</evidence>
<dbReference type="CDD" id="cd01347">
    <property type="entry name" value="ligand_gated_channel"/>
    <property type="match status" value="1"/>
</dbReference>
<dbReference type="Proteomes" id="UP000322726">
    <property type="component" value="Chromosome"/>
</dbReference>
<evidence type="ECO:0000256" key="9">
    <source>
        <dbReference type="ARBA" id="ARBA00023237"/>
    </source>
</evidence>
<evidence type="ECO:0000256" key="10">
    <source>
        <dbReference type="PROSITE-ProRule" id="PRU01360"/>
    </source>
</evidence>
<keyword evidence="2 10" id="KW-0813">Transport</keyword>
<proteinExistence type="inferred from homology"/>